<dbReference type="EMBL" id="JBANEI010000009">
    <property type="protein sequence ID" value="MEI2682681.1"/>
    <property type="molecule type" value="Genomic_DNA"/>
</dbReference>
<dbReference type="RefSeq" id="WP_187498109.1">
    <property type="nucleotide sequence ID" value="NZ_JBANEI010000009.1"/>
</dbReference>
<proteinExistence type="predicted"/>
<evidence type="ECO:0000313" key="2">
    <source>
        <dbReference type="Proteomes" id="UP001306592"/>
    </source>
</evidence>
<organism evidence="1 2">
    <name type="scientific">Erwinia aphidicola</name>
    <dbReference type="NCBI Taxonomy" id="68334"/>
    <lineage>
        <taxon>Bacteria</taxon>
        <taxon>Pseudomonadati</taxon>
        <taxon>Pseudomonadota</taxon>
        <taxon>Gammaproteobacteria</taxon>
        <taxon>Enterobacterales</taxon>
        <taxon>Erwiniaceae</taxon>
        <taxon>Erwinia</taxon>
    </lineage>
</organism>
<protein>
    <recommendedName>
        <fullName evidence="3">Tail terminator</fullName>
    </recommendedName>
</protein>
<accession>A0ABU8DGR5</accession>
<comment type="caution">
    <text evidence="1">The sequence shown here is derived from an EMBL/GenBank/DDBJ whole genome shotgun (WGS) entry which is preliminary data.</text>
</comment>
<gene>
    <name evidence="1" type="ORF">V8N49_13575</name>
</gene>
<evidence type="ECO:0000313" key="1">
    <source>
        <dbReference type="EMBL" id="MEI2682681.1"/>
    </source>
</evidence>
<keyword evidence="2" id="KW-1185">Reference proteome</keyword>
<name>A0ABU8DGR5_ERWAP</name>
<reference evidence="1 2" key="1">
    <citation type="submission" date="2024-02" db="EMBL/GenBank/DDBJ databases">
        <title>First report Erwinia aphidicola in onion in Chile.</title>
        <authorList>
            <person name="Valenzuela M."/>
            <person name="Pena M."/>
            <person name="Dutta B."/>
        </authorList>
    </citation>
    <scope>NUCLEOTIDE SEQUENCE [LARGE SCALE GENOMIC DNA]</scope>
    <source>
        <strain evidence="1 2">QCJ3A</strain>
    </source>
</reference>
<evidence type="ECO:0008006" key="3">
    <source>
        <dbReference type="Google" id="ProtNLM"/>
    </source>
</evidence>
<sequence>MIENAIRNSLVILSGLPVYPLLLPDPVQEGVTFQRISDPEVDGGLVRTGLVAGRFQVSMYRVNEYTALLELDRTIWNAWKGIQHGVIAGYPVQYVQRGGIVQDCTTLTNNSVQYRLARDYIVYFFESSS</sequence>
<dbReference type="Proteomes" id="UP001306592">
    <property type="component" value="Unassembled WGS sequence"/>
</dbReference>